<feature type="transmembrane region" description="Helical" evidence="1">
    <location>
        <begin position="250"/>
        <end position="277"/>
    </location>
</feature>
<reference evidence="2 3" key="1">
    <citation type="journal article" date="2011" name="J. Bacteriol.">
        <title>Complete genome sequence of seawater bacterium Glaciecola nitratireducens FR1064T.</title>
        <authorList>
            <person name="Bian F."/>
            <person name="Qin Q.L."/>
            <person name="Xie B.B."/>
            <person name="Shu Y.L."/>
            <person name="Zhang X.Y."/>
            <person name="Yu Y."/>
            <person name="Chen B."/>
            <person name="Chen X.L."/>
            <person name="Zhou B.C."/>
            <person name="Zhang Y.Z."/>
        </authorList>
    </citation>
    <scope>NUCLEOTIDE SEQUENCE [LARGE SCALE GENOMIC DNA]</scope>
    <source>
        <strain evidence="3">JCM 12485 / KCTC 12276 / FR1064</strain>
    </source>
</reference>
<evidence type="ECO:0000256" key="1">
    <source>
        <dbReference type="SAM" id="Phobius"/>
    </source>
</evidence>
<sequence>MTDRSLRLLLDFDACAQRDSGQASVFLHRRDRKFALTCKEQSVEATPKRWIAYINRFSDAELGREQLTQTLRFWKRVNTSFLAVGALFGIFSMLGLLFYDGGQRINVTVIIAFVAFQLLLALLTTTQSLAGWQPWRSVIKRFRKNSQSAVLTRLQPVLMAQAAQLGGLCFAFGGLITLLIMVLLQDLAFGWSTTLETDASSYHAMIAAIAAPWAWLWPAAAPEIGLVEATRFFQASLGQNTINPSLWGQWWPFIAMLWTTWALLPRLILYLLSGVLIKRKARQLLLKHPAMSALMYRMETETLDTGNEHNDASDFPNLNNQSTLTPLPKASTILTWAGAGDSEMPTLLTEAKSIQAKVGGRSTLQEDEATLERVAAQLTKEAKRCVLLATRCWEPPTGELEDFINRAKELWPEGAHIVLVPLASNISREPEQHHIQQWLRFAGRMQSKFVSVSVISSGNDSHFTQAGPKA</sequence>
<dbReference type="InterPro" id="IPR021296">
    <property type="entry name" value="DUF2868"/>
</dbReference>
<dbReference type="KEGG" id="gni:GNIT_1844"/>
<dbReference type="HOGENOM" id="CLU_019171_0_0_6"/>
<dbReference type="RefSeq" id="WP_014108827.1">
    <property type="nucleotide sequence ID" value="NC_016041.1"/>
</dbReference>
<feature type="transmembrane region" description="Helical" evidence="1">
    <location>
        <begin position="105"/>
        <end position="123"/>
    </location>
</feature>
<evidence type="ECO:0000313" key="3">
    <source>
        <dbReference type="Proteomes" id="UP000009282"/>
    </source>
</evidence>
<name>G4QHG7_GLANF</name>
<keyword evidence="1" id="KW-0472">Membrane</keyword>
<accession>G4QHG7</accession>
<protein>
    <recommendedName>
        <fullName evidence="4">DUF2868 domain-containing protein</fullName>
    </recommendedName>
</protein>
<dbReference type="STRING" id="1085623.GNIT_1844"/>
<organism evidence="2 3">
    <name type="scientific">Glaciecola nitratireducens (strain JCM 12485 / KCTC 12276 / FR1064)</name>
    <dbReference type="NCBI Taxonomy" id="1085623"/>
    <lineage>
        <taxon>Bacteria</taxon>
        <taxon>Pseudomonadati</taxon>
        <taxon>Pseudomonadota</taxon>
        <taxon>Gammaproteobacteria</taxon>
        <taxon>Alteromonadales</taxon>
        <taxon>Alteromonadaceae</taxon>
        <taxon>Brumicola</taxon>
    </lineage>
</organism>
<dbReference type="EMBL" id="CP003060">
    <property type="protein sequence ID" value="AEP29953.1"/>
    <property type="molecule type" value="Genomic_DNA"/>
</dbReference>
<feature type="transmembrane region" description="Helical" evidence="1">
    <location>
        <begin position="81"/>
        <end position="99"/>
    </location>
</feature>
<dbReference type="OrthoDB" id="7056210at2"/>
<dbReference type="Pfam" id="PF11067">
    <property type="entry name" value="DUF2868"/>
    <property type="match status" value="1"/>
</dbReference>
<evidence type="ECO:0008006" key="4">
    <source>
        <dbReference type="Google" id="ProtNLM"/>
    </source>
</evidence>
<keyword evidence="3" id="KW-1185">Reference proteome</keyword>
<dbReference type="Proteomes" id="UP000009282">
    <property type="component" value="Chromosome"/>
</dbReference>
<keyword evidence="1" id="KW-0812">Transmembrane</keyword>
<feature type="transmembrane region" description="Helical" evidence="1">
    <location>
        <begin position="162"/>
        <end position="184"/>
    </location>
</feature>
<gene>
    <name evidence="2" type="ordered locus">GNIT_1844</name>
</gene>
<proteinExistence type="predicted"/>
<keyword evidence="1" id="KW-1133">Transmembrane helix</keyword>
<dbReference type="AlphaFoldDB" id="G4QHG7"/>
<evidence type="ECO:0000313" key="2">
    <source>
        <dbReference type="EMBL" id="AEP29953.1"/>
    </source>
</evidence>
<dbReference type="eggNOG" id="ENOG5032R7W">
    <property type="taxonomic scope" value="Bacteria"/>
</dbReference>